<dbReference type="GO" id="GO:0051539">
    <property type="term" value="F:4 iron, 4 sulfur cluster binding"/>
    <property type="evidence" value="ECO:0007669"/>
    <property type="project" value="UniProtKB-KW"/>
</dbReference>
<dbReference type="Pfam" id="PF12838">
    <property type="entry name" value="Fer4_7"/>
    <property type="match status" value="1"/>
</dbReference>
<name>A0A1H0GFL7_9BACT</name>
<keyword evidence="1" id="KW-1003">Cell membrane</keyword>
<evidence type="ECO:0000256" key="2">
    <source>
        <dbReference type="ARBA" id="ARBA00022485"/>
    </source>
</evidence>
<organism evidence="13 14">
    <name type="scientific">Desulfonauticus submarinus</name>
    <dbReference type="NCBI Taxonomy" id="206665"/>
    <lineage>
        <taxon>Bacteria</taxon>
        <taxon>Pseudomonadati</taxon>
        <taxon>Thermodesulfobacteriota</taxon>
        <taxon>Desulfovibrionia</taxon>
        <taxon>Desulfovibrionales</taxon>
        <taxon>Desulfonauticaceae</taxon>
        <taxon>Desulfonauticus</taxon>
    </lineage>
</organism>
<dbReference type="PROSITE" id="PS51379">
    <property type="entry name" value="4FE4S_FER_2"/>
    <property type="match status" value="2"/>
</dbReference>
<dbReference type="PANTHER" id="PTHR10849">
    <property type="entry name" value="NADH DEHYDROGENASE UBIQUINONE IRON-SULFUR PROTEIN 8, MITOCHONDRIAL"/>
    <property type="match status" value="1"/>
</dbReference>
<keyword evidence="4" id="KW-0479">Metal-binding</keyword>
<dbReference type="EMBL" id="FNIN01000018">
    <property type="protein sequence ID" value="SDO05686.1"/>
    <property type="molecule type" value="Genomic_DNA"/>
</dbReference>
<dbReference type="GO" id="GO:0016020">
    <property type="term" value="C:membrane"/>
    <property type="evidence" value="ECO:0007669"/>
    <property type="project" value="InterPro"/>
</dbReference>
<sequence>MTIGTKLKEAFDGLVSLIVGLKITGENFLKPNVTIHYPREVVTPTGLEGYRGHIELVPKENNPFVPKCIACGLCENICPSGCIKIKIVKEPIETKTVHTPHPDIQDTPLDIKHKVAPPPKMRKKLFSFELDYNYCSLCGLCVQNCPAGSLKFSKDIYLAGYSRKEFEFDLLARLQNQARQKQNIED</sequence>
<evidence type="ECO:0000313" key="14">
    <source>
        <dbReference type="Proteomes" id="UP000199602"/>
    </source>
</evidence>
<evidence type="ECO:0000256" key="7">
    <source>
        <dbReference type="ARBA" id="ARBA00023004"/>
    </source>
</evidence>
<dbReference type="GO" id="GO:0048038">
    <property type="term" value="F:quinone binding"/>
    <property type="evidence" value="ECO:0007669"/>
    <property type="project" value="UniProtKB-KW"/>
</dbReference>
<keyword evidence="7" id="KW-0408">Iron</keyword>
<evidence type="ECO:0000256" key="4">
    <source>
        <dbReference type="ARBA" id="ARBA00022723"/>
    </source>
</evidence>
<feature type="domain" description="4Fe-4S ferredoxin-type" evidence="12">
    <location>
        <begin position="57"/>
        <end position="88"/>
    </location>
</feature>
<dbReference type="Gene3D" id="3.30.70.3270">
    <property type="match status" value="1"/>
</dbReference>
<keyword evidence="8" id="KW-0411">Iron-sulfur</keyword>
<keyword evidence="11" id="KW-0472">Membrane</keyword>
<keyword evidence="6" id="KW-1278">Translocase</keyword>
<dbReference type="SUPFAM" id="SSF46548">
    <property type="entry name" value="alpha-helical ferredoxin"/>
    <property type="match status" value="1"/>
</dbReference>
<dbReference type="RefSeq" id="WP_092066624.1">
    <property type="nucleotide sequence ID" value="NZ_FNIN01000018.1"/>
</dbReference>
<dbReference type="InterPro" id="IPR017900">
    <property type="entry name" value="4Fe4S_Fe_S_CS"/>
</dbReference>
<proteinExistence type="predicted"/>
<dbReference type="GO" id="GO:0046872">
    <property type="term" value="F:metal ion binding"/>
    <property type="evidence" value="ECO:0007669"/>
    <property type="project" value="UniProtKB-KW"/>
</dbReference>
<reference evidence="13 14" key="1">
    <citation type="submission" date="2016-10" db="EMBL/GenBank/DDBJ databases">
        <authorList>
            <person name="de Groot N.N."/>
        </authorList>
    </citation>
    <scope>NUCLEOTIDE SEQUENCE [LARGE SCALE GENOMIC DNA]</scope>
    <source>
        <strain evidence="13 14">DSM 15269</strain>
    </source>
</reference>
<keyword evidence="9" id="KW-0520">NAD</keyword>
<keyword evidence="10" id="KW-0830">Ubiquinone</keyword>
<dbReference type="AlphaFoldDB" id="A0A1H0GFL7"/>
<evidence type="ECO:0000256" key="8">
    <source>
        <dbReference type="ARBA" id="ARBA00023014"/>
    </source>
</evidence>
<evidence type="ECO:0000256" key="3">
    <source>
        <dbReference type="ARBA" id="ARBA00022719"/>
    </source>
</evidence>
<evidence type="ECO:0000256" key="11">
    <source>
        <dbReference type="ARBA" id="ARBA00023136"/>
    </source>
</evidence>
<evidence type="ECO:0000256" key="10">
    <source>
        <dbReference type="ARBA" id="ARBA00023075"/>
    </source>
</evidence>
<evidence type="ECO:0000313" key="13">
    <source>
        <dbReference type="EMBL" id="SDO05686.1"/>
    </source>
</evidence>
<dbReference type="InterPro" id="IPR010226">
    <property type="entry name" value="NADH_quinone_OxRdtase_chainI"/>
</dbReference>
<dbReference type="Proteomes" id="UP000199602">
    <property type="component" value="Unassembled WGS sequence"/>
</dbReference>
<protein>
    <submittedName>
        <fullName evidence="13">NADH-quinone oxidoreductase subunit I</fullName>
    </submittedName>
</protein>
<dbReference type="InterPro" id="IPR017896">
    <property type="entry name" value="4Fe4S_Fe-S-bd"/>
</dbReference>
<evidence type="ECO:0000256" key="1">
    <source>
        <dbReference type="ARBA" id="ARBA00022475"/>
    </source>
</evidence>
<keyword evidence="14" id="KW-1185">Reference proteome</keyword>
<gene>
    <name evidence="13" type="ORF">SAMN04488516_11810</name>
</gene>
<feature type="domain" description="4Fe-4S ferredoxin-type" evidence="12">
    <location>
        <begin position="126"/>
        <end position="155"/>
    </location>
</feature>
<dbReference type="PANTHER" id="PTHR10849:SF24">
    <property type="entry name" value="NADH-QUINONE OXIDOREDUCTASE SUBUNIT I 2"/>
    <property type="match status" value="1"/>
</dbReference>
<evidence type="ECO:0000259" key="12">
    <source>
        <dbReference type="PROSITE" id="PS51379"/>
    </source>
</evidence>
<dbReference type="GO" id="GO:0016651">
    <property type="term" value="F:oxidoreductase activity, acting on NAD(P)H"/>
    <property type="evidence" value="ECO:0007669"/>
    <property type="project" value="InterPro"/>
</dbReference>
<accession>A0A1H0GFL7</accession>
<evidence type="ECO:0000256" key="6">
    <source>
        <dbReference type="ARBA" id="ARBA00022967"/>
    </source>
</evidence>
<keyword evidence="2" id="KW-0004">4Fe-4S</keyword>
<dbReference type="STRING" id="206665.SAMN04488516_11810"/>
<keyword evidence="5" id="KW-0677">Repeat</keyword>
<evidence type="ECO:0000256" key="9">
    <source>
        <dbReference type="ARBA" id="ARBA00023027"/>
    </source>
</evidence>
<dbReference type="PROSITE" id="PS00198">
    <property type="entry name" value="4FE4S_FER_1"/>
    <property type="match status" value="2"/>
</dbReference>
<keyword evidence="3" id="KW-0874">Quinone</keyword>
<evidence type="ECO:0000256" key="5">
    <source>
        <dbReference type="ARBA" id="ARBA00022737"/>
    </source>
</evidence>